<sequence>MTHFARADDELECAQCGMVASGDTGEWRKNLPDTPTTVKETETGDVKVTDLNSMDAAIKRILRNANPDQMFALIVVNNDGSLSVWGRTLHTDDQREWFDHKMADAKAFLSRG</sequence>
<gene>
    <name evidence="1" type="ORF">ABXS05_03290</name>
</gene>
<evidence type="ECO:0000313" key="1">
    <source>
        <dbReference type="EMBL" id="MEW9304547.1"/>
    </source>
</evidence>
<organism evidence="1 2">
    <name type="scientific">Labrys neptuniae</name>
    <dbReference type="NCBI Taxonomy" id="376174"/>
    <lineage>
        <taxon>Bacteria</taxon>
        <taxon>Pseudomonadati</taxon>
        <taxon>Pseudomonadota</taxon>
        <taxon>Alphaproteobacteria</taxon>
        <taxon>Hyphomicrobiales</taxon>
        <taxon>Xanthobacteraceae</taxon>
        <taxon>Labrys</taxon>
    </lineage>
</organism>
<dbReference type="EMBL" id="JBFNQD010000001">
    <property type="protein sequence ID" value="MEW9304547.1"/>
    <property type="molecule type" value="Genomic_DNA"/>
</dbReference>
<dbReference type="RefSeq" id="WP_367622905.1">
    <property type="nucleotide sequence ID" value="NZ_JBFNQD010000001.1"/>
</dbReference>
<keyword evidence="2" id="KW-1185">Reference proteome</keyword>
<reference evidence="1 2" key="1">
    <citation type="submission" date="2024-07" db="EMBL/GenBank/DDBJ databases">
        <title>Description of Labrys sedimenti sp. nov., isolated from a diclofenac-degrading enrichment culture.</title>
        <authorList>
            <person name="Tancsics A."/>
            <person name="Csepanyi A."/>
        </authorList>
    </citation>
    <scope>NUCLEOTIDE SEQUENCE [LARGE SCALE GENOMIC DNA]</scope>
    <source>
        <strain evidence="1 2">LMG 23578</strain>
    </source>
</reference>
<proteinExistence type="predicted"/>
<protein>
    <submittedName>
        <fullName evidence="1">Uncharacterized protein</fullName>
    </submittedName>
</protein>
<comment type="caution">
    <text evidence="1">The sequence shown here is derived from an EMBL/GenBank/DDBJ whole genome shotgun (WGS) entry which is preliminary data.</text>
</comment>
<evidence type="ECO:0000313" key="2">
    <source>
        <dbReference type="Proteomes" id="UP001555786"/>
    </source>
</evidence>
<name>A0ABV3PFZ4_9HYPH</name>
<dbReference type="Proteomes" id="UP001555786">
    <property type="component" value="Unassembled WGS sequence"/>
</dbReference>
<accession>A0ABV3PFZ4</accession>